<feature type="compositionally biased region" description="Basic and acidic residues" evidence="1">
    <location>
        <begin position="315"/>
        <end position="328"/>
    </location>
</feature>
<feature type="compositionally biased region" description="Polar residues" evidence="1">
    <location>
        <begin position="300"/>
        <end position="314"/>
    </location>
</feature>
<accession>A0AAN9PZ81</accession>
<reference evidence="2 3" key="1">
    <citation type="submission" date="2024-01" db="EMBL/GenBank/DDBJ databases">
        <title>The genomes of 5 underutilized Papilionoideae crops provide insights into root nodulation and disease resistanc.</title>
        <authorList>
            <person name="Jiang F."/>
        </authorList>
    </citation>
    <scope>NUCLEOTIDE SEQUENCE [LARGE SCALE GENOMIC DNA]</scope>
    <source>
        <strain evidence="2">LVBAO_FW01</strain>
        <tissue evidence="2">Leaves</tissue>
    </source>
</reference>
<evidence type="ECO:0000256" key="1">
    <source>
        <dbReference type="SAM" id="MobiDB-lite"/>
    </source>
</evidence>
<feature type="region of interest" description="Disordered" evidence="1">
    <location>
        <begin position="297"/>
        <end position="328"/>
    </location>
</feature>
<keyword evidence="3" id="KW-1185">Reference proteome</keyword>
<gene>
    <name evidence="2" type="ORF">VNO77_34405</name>
</gene>
<sequence>MESAIPSILNPKSPTFRERNTSPLCPHLTPHQPNRCEPHHALSPNGFIALDHDSTKSELNTFNAHKYFNQVTNNDNIQKVTINSNSRVSPLLNMDMEYKHNPKEGDITKSTCRSLSYSASSSLGSYANINNYKAHSFHVASPTPPPFSSSKPSLNSKAGLLFHPQTSPTSGNPPQSPSDLSKKIRTSLAKPIWLLRRNCPCNDKKSVQVKKNIPKPKIPVTQTPPPQPQNLSSHNQIHKDHVNHKTASNKEVNPQRLFQFHPAMNQVPRTLSEGFTFPLFLAKPQVLLNVVHEEEDTPSRDSLQIFQRSSPSKSRTMDDDASSDAKCHEPSNATAFTISMLPIPQQFVVAAATNGE</sequence>
<feature type="region of interest" description="Disordered" evidence="1">
    <location>
        <begin position="205"/>
        <end position="234"/>
    </location>
</feature>
<dbReference type="PANTHER" id="PTHR33781">
    <property type="entry name" value="PROTEIN PHYTOCHROME KINASE SUBSTRATE 1-RELATED"/>
    <property type="match status" value="1"/>
</dbReference>
<protein>
    <submittedName>
        <fullName evidence="2">Uncharacterized protein</fullName>
    </submittedName>
</protein>
<dbReference type="Proteomes" id="UP001367508">
    <property type="component" value="Unassembled WGS sequence"/>
</dbReference>
<comment type="caution">
    <text evidence="2">The sequence shown here is derived from an EMBL/GenBank/DDBJ whole genome shotgun (WGS) entry which is preliminary data.</text>
</comment>
<organism evidence="2 3">
    <name type="scientific">Canavalia gladiata</name>
    <name type="common">Sword bean</name>
    <name type="synonym">Dolichos gladiatus</name>
    <dbReference type="NCBI Taxonomy" id="3824"/>
    <lineage>
        <taxon>Eukaryota</taxon>
        <taxon>Viridiplantae</taxon>
        <taxon>Streptophyta</taxon>
        <taxon>Embryophyta</taxon>
        <taxon>Tracheophyta</taxon>
        <taxon>Spermatophyta</taxon>
        <taxon>Magnoliopsida</taxon>
        <taxon>eudicotyledons</taxon>
        <taxon>Gunneridae</taxon>
        <taxon>Pentapetalae</taxon>
        <taxon>rosids</taxon>
        <taxon>fabids</taxon>
        <taxon>Fabales</taxon>
        <taxon>Fabaceae</taxon>
        <taxon>Papilionoideae</taxon>
        <taxon>50 kb inversion clade</taxon>
        <taxon>NPAAA clade</taxon>
        <taxon>indigoferoid/millettioid clade</taxon>
        <taxon>Phaseoleae</taxon>
        <taxon>Canavalia</taxon>
    </lineage>
</organism>
<dbReference type="PANTHER" id="PTHR33781:SF18">
    <property type="entry name" value="DOF-TYPE DOMAIN-CONTAINING PROTEIN"/>
    <property type="match status" value="1"/>
</dbReference>
<dbReference type="EMBL" id="JAYMYQ010000008">
    <property type="protein sequence ID" value="KAK7315827.1"/>
    <property type="molecule type" value="Genomic_DNA"/>
</dbReference>
<evidence type="ECO:0000313" key="2">
    <source>
        <dbReference type="EMBL" id="KAK7315827.1"/>
    </source>
</evidence>
<feature type="compositionally biased region" description="Polar residues" evidence="1">
    <location>
        <begin position="164"/>
        <end position="179"/>
    </location>
</feature>
<proteinExistence type="predicted"/>
<evidence type="ECO:0000313" key="3">
    <source>
        <dbReference type="Proteomes" id="UP001367508"/>
    </source>
</evidence>
<dbReference type="AlphaFoldDB" id="A0AAN9PZ81"/>
<dbReference type="GO" id="GO:0009638">
    <property type="term" value="P:phototropism"/>
    <property type="evidence" value="ECO:0007669"/>
    <property type="project" value="InterPro"/>
</dbReference>
<name>A0AAN9PZ81_CANGL</name>
<dbReference type="InterPro" id="IPR039615">
    <property type="entry name" value="PKS"/>
</dbReference>
<feature type="region of interest" description="Disordered" evidence="1">
    <location>
        <begin position="139"/>
        <end position="182"/>
    </location>
</feature>